<organism evidence="2 3">
    <name type="scientific">Heterorhabditis bacteriophora</name>
    <name type="common">Entomopathogenic nematode worm</name>
    <dbReference type="NCBI Taxonomy" id="37862"/>
    <lineage>
        <taxon>Eukaryota</taxon>
        <taxon>Metazoa</taxon>
        <taxon>Ecdysozoa</taxon>
        <taxon>Nematoda</taxon>
        <taxon>Chromadorea</taxon>
        <taxon>Rhabditida</taxon>
        <taxon>Rhabditina</taxon>
        <taxon>Rhabditomorpha</taxon>
        <taxon>Strongyloidea</taxon>
        <taxon>Heterorhabditidae</taxon>
        <taxon>Heterorhabditis</taxon>
    </lineage>
</organism>
<name>A0A1I7WZR2_HETBA</name>
<feature type="transmembrane region" description="Helical" evidence="1">
    <location>
        <begin position="39"/>
        <end position="62"/>
    </location>
</feature>
<evidence type="ECO:0000313" key="3">
    <source>
        <dbReference type="WBParaSite" id="Hba_10782"/>
    </source>
</evidence>
<dbReference type="WBParaSite" id="Hba_10782">
    <property type="protein sequence ID" value="Hba_10782"/>
    <property type="gene ID" value="Hba_10782"/>
</dbReference>
<evidence type="ECO:0000256" key="1">
    <source>
        <dbReference type="SAM" id="Phobius"/>
    </source>
</evidence>
<reference evidence="3" key="1">
    <citation type="submission" date="2016-11" db="UniProtKB">
        <authorList>
            <consortium name="WormBaseParasite"/>
        </authorList>
    </citation>
    <scope>IDENTIFICATION</scope>
</reference>
<dbReference type="AlphaFoldDB" id="A0A1I7WZR2"/>
<keyword evidence="1" id="KW-1133">Transmembrane helix</keyword>
<keyword evidence="1" id="KW-0812">Transmembrane</keyword>
<keyword evidence="2" id="KW-1185">Reference proteome</keyword>
<evidence type="ECO:0000313" key="2">
    <source>
        <dbReference type="Proteomes" id="UP000095283"/>
    </source>
</evidence>
<keyword evidence="1" id="KW-0472">Membrane</keyword>
<dbReference type="Proteomes" id="UP000095283">
    <property type="component" value="Unplaced"/>
</dbReference>
<accession>A0A1I7WZR2</accession>
<proteinExistence type="predicted"/>
<protein>
    <submittedName>
        <fullName evidence="3">Secreted protein</fullName>
    </submittedName>
</protein>
<sequence length="121" mass="13791">MQCLNSSLQCSAVLPGRIGFIVNMHEQLVATNKALIVEMFLLSITHQIIVQIILNVCTMCIIRMRKSRFEIQVTGTIKYARETLSEIEGHWDGRIMIKNLQLSLLGLAFETKKSSYRVFGF</sequence>